<evidence type="ECO:0000256" key="2">
    <source>
        <dbReference type="PROSITE-ProRule" id="PRU00169"/>
    </source>
</evidence>
<dbReference type="RefSeq" id="WP_059151294.1">
    <property type="nucleotide sequence ID" value="NZ_KQ130453.1"/>
</dbReference>
<reference evidence="4 5" key="1">
    <citation type="journal article" date="2015" name="G3 (Bethesda)">
        <title>Insights into Ongoing Evolution of the Hexachlorocyclohexane Catabolic Pathway from Comparative Genomics of Ten Sphingomonadaceae Strains.</title>
        <authorList>
            <person name="Pearce S.L."/>
            <person name="Oakeshott J.G."/>
            <person name="Pandey G."/>
        </authorList>
    </citation>
    <scope>NUCLEOTIDE SEQUENCE [LARGE SCALE GENOMIC DNA]</scope>
    <source>
        <strain evidence="4 5">LL02</strain>
    </source>
</reference>
<proteinExistence type="predicted"/>
<keyword evidence="1 2" id="KW-0597">Phosphoprotein</keyword>
<dbReference type="AlphaFoldDB" id="A0A0J8APQ6"/>
<dbReference type="EMBL" id="JACU01000004">
    <property type="protein sequence ID" value="KMS56440.1"/>
    <property type="molecule type" value="Genomic_DNA"/>
</dbReference>
<dbReference type="Pfam" id="PF00072">
    <property type="entry name" value="Response_reg"/>
    <property type="match status" value="1"/>
</dbReference>
<dbReference type="InterPro" id="IPR011006">
    <property type="entry name" value="CheY-like_superfamily"/>
</dbReference>
<feature type="modified residue" description="4-aspartylphosphate" evidence="2">
    <location>
        <position position="59"/>
    </location>
</feature>
<evidence type="ECO:0000313" key="5">
    <source>
        <dbReference type="Proteomes" id="UP000052268"/>
    </source>
</evidence>
<dbReference type="PANTHER" id="PTHR44591">
    <property type="entry name" value="STRESS RESPONSE REGULATOR PROTEIN 1"/>
    <property type="match status" value="1"/>
</dbReference>
<dbReference type="Proteomes" id="UP000052268">
    <property type="component" value="Unassembled WGS sequence"/>
</dbReference>
<evidence type="ECO:0000313" key="4">
    <source>
        <dbReference type="EMBL" id="KMS56440.1"/>
    </source>
</evidence>
<gene>
    <name evidence="4" type="ORF">V474_16060</name>
</gene>
<dbReference type="SMART" id="SM00448">
    <property type="entry name" value="REC"/>
    <property type="match status" value="1"/>
</dbReference>
<organism evidence="4 5">
    <name type="scientific">Novosphingobium barchaimii LL02</name>
    <dbReference type="NCBI Taxonomy" id="1114963"/>
    <lineage>
        <taxon>Bacteria</taxon>
        <taxon>Pseudomonadati</taxon>
        <taxon>Pseudomonadota</taxon>
        <taxon>Alphaproteobacteria</taxon>
        <taxon>Sphingomonadales</taxon>
        <taxon>Sphingomonadaceae</taxon>
        <taxon>Novosphingobium</taxon>
    </lineage>
</organism>
<dbReference type="PANTHER" id="PTHR44591:SF3">
    <property type="entry name" value="RESPONSE REGULATORY DOMAIN-CONTAINING PROTEIN"/>
    <property type="match status" value="1"/>
</dbReference>
<sequence length="125" mass="13947">MGNSSSETTVLIVEDEIFIRMIGVDMLEDSGFRVLEAKNADEALEILKNGADVEVLFTDIRMPGKMDGLELAEFVHTRWPGIKLLITSGHCRLSADEVPDGGRFVAKPYKLETVVEQIRKALIER</sequence>
<comment type="caution">
    <text evidence="4">The sequence shown here is derived from an EMBL/GenBank/DDBJ whole genome shotgun (WGS) entry which is preliminary data.</text>
</comment>
<dbReference type="PROSITE" id="PS50110">
    <property type="entry name" value="RESPONSE_REGULATORY"/>
    <property type="match status" value="1"/>
</dbReference>
<evidence type="ECO:0000259" key="3">
    <source>
        <dbReference type="PROSITE" id="PS50110"/>
    </source>
</evidence>
<keyword evidence="5" id="KW-1185">Reference proteome</keyword>
<dbReference type="SUPFAM" id="SSF52172">
    <property type="entry name" value="CheY-like"/>
    <property type="match status" value="1"/>
</dbReference>
<dbReference type="InterPro" id="IPR001789">
    <property type="entry name" value="Sig_transdc_resp-reg_receiver"/>
</dbReference>
<accession>A0A0J8APQ6</accession>
<protein>
    <submittedName>
        <fullName evidence="4">Chemotaxis protein CheY</fullName>
    </submittedName>
</protein>
<dbReference type="GO" id="GO:0000160">
    <property type="term" value="P:phosphorelay signal transduction system"/>
    <property type="evidence" value="ECO:0007669"/>
    <property type="project" value="InterPro"/>
</dbReference>
<dbReference type="OrthoDB" id="9784719at2"/>
<dbReference type="Gene3D" id="3.40.50.2300">
    <property type="match status" value="1"/>
</dbReference>
<feature type="domain" description="Response regulatory" evidence="3">
    <location>
        <begin position="9"/>
        <end position="122"/>
    </location>
</feature>
<evidence type="ECO:0000256" key="1">
    <source>
        <dbReference type="ARBA" id="ARBA00022553"/>
    </source>
</evidence>
<dbReference type="PATRIC" id="fig|1114963.3.peg.2043"/>
<dbReference type="InterPro" id="IPR050595">
    <property type="entry name" value="Bact_response_regulator"/>
</dbReference>
<name>A0A0J8APQ6_9SPHN</name>